<evidence type="ECO:0000256" key="2">
    <source>
        <dbReference type="ARBA" id="ARBA00022801"/>
    </source>
</evidence>
<dbReference type="RefSeq" id="WP_377816440.1">
    <property type="nucleotide sequence ID" value="NZ_JBHSLU010000017.1"/>
</dbReference>
<dbReference type="PANTHER" id="PTHR21340">
    <property type="entry name" value="DIADENOSINE 5,5-P1,P4-TETRAPHOSPHATE PYROPHOSPHOHYDROLASE MUTT"/>
    <property type="match status" value="1"/>
</dbReference>
<dbReference type="GO" id="GO:0016787">
    <property type="term" value="F:hydrolase activity"/>
    <property type="evidence" value="ECO:0007669"/>
    <property type="project" value="UniProtKB-KW"/>
</dbReference>
<dbReference type="PROSITE" id="PS51462">
    <property type="entry name" value="NUDIX"/>
    <property type="match status" value="1"/>
</dbReference>
<feature type="domain" description="Nudix hydrolase" evidence="3">
    <location>
        <begin position="22"/>
        <end position="148"/>
    </location>
</feature>
<evidence type="ECO:0000259" key="3">
    <source>
        <dbReference type="PROSITE" id="PS51462"/>
    </source>
</evidence>
<dbReference type="EMBL" id="JBHSLU010000017">
    <property type="protein sequence ID" value="MFC5505347.1"/>
    <property type="molecule type" value="Genomic_DNA"/>
</dbReference>
<gene>
    <name evidence="4" type="ORF">ACFPN9_08760</name>
</gene>
<dbReference type="Proteomes" id="UP001596060">
    <property type="component" value="Unassembled WGS sequence"/>
</dbReference>
<proteinExistence type="predicted"/>
<dbReference type="InterPro" id="IPR020084">
    <property type="entry name" value="NUDIX_hydrolase_CS"/>
</dbReference>
<sequence length="159" mass="17659">MTSSNTDQDLEHSEALARTGFWGRRGAGAIVMARSSGRVLLAHRSLQVEQPSTWGCWGGAIDREEDAVAAVQRELQEEAGYEGAILETIPLFVFRKDAFSYENFLIVIDDEFIPSLNWESQGAEWFDIGLWPSPLHFGLAALFADEPSISAITNARDLR</sequence>
<protein>
    <submittedName>
        <fullName evidence="4">NUDIX hydrolase</fullName>
        <ecNumber evidence="4">3.6.-.-</ecNumber>
    </submittedName>
</protein>
<evidence type="ECO:0000313" key="5">
    <source>
        <dbReference type="Proteomes" id="UP001596060"/>
    </source>
</evidence>
<keyword evidence="5" id="KW-1185">Reference proteome</keyword>
<dbReference type="PANTHER" id="PTHR21340:SF0">
    <property type="entry name" value="BIS(5'-NUCLEOSYL)-TETRAPHOSPHATASE [ASYMMETRICAL]"/>
    <property type="match status" value="1"/>
</dbReference>
<evidence type="ECO:0000256" key="1">
    <source>
        <dbReference type="ARBA" id="ARBA00001946"/>
    </source>
</evidence>
<dbReference type="SUPFAM" id="SSF55811">
    <property type="entry name" value="Nudix"/>
    <property type="match status" value="1"/>
</dbReference>
<dbReference type="InterPro" id="IPR051325">
    <property type="entry name" value="Nudix_hydrolase_domain"/>
</dbReference>
<dbReference type="InterPro" id="IPR000086">
    <property type="entry name" value="NUDIX_hydrolase_dom"/>
</dbReference>
<organism evidence="4 5">
    <name type="scientific">Bosea massiliensis</name>
    <dbReference type="NCBI Taxonomy" id="151419"/>
    <lineage>
        <taxon>Bacteria</taxon>
        <taxon>Pseudomonadati</taxon>
        <taxon>Pseudomonadota</taxon>
        <taxon>Alphaproteobacteria</taxon>
        <taxon>Hyphomicrobiales</taxon>
        <taxon>Boseaceae</taxon>
        <taxon>Bosea</taxon>
    </lineage>
</organism>
<comment type="caution">
    <text evidence="4">The sequence shown here is derived from an EMBL/GenBank/DDBJ whole genome shotgun (WGS) entry which is preliminary data.</text>
</comment>
<name>A0ABW0NZU5_9HYPH</name>
<evidence type="ECO:0000313" key="4">
    <source>
        <dbReference type="EMBL" id="MFC5505347.1"/>
    </source>
</evidence>
<dbReference type="CDD" id="cd02883">
    <property type="entry name" value="NUDIX_Hydrolase"/>
    <property type="match status" value="1"/>
</dbReference>
<dbReference type="Pfam" id="PF00293">
    <property type="entry name" value="NUDIX"/>
    <property type="match status" value="1"/>
</dbReference>
<dbReference type="InterPro" id="IPR015797">
    <property type="entry name" value="NUDIX_hydrolase-like_dom_sf"/>
</dbReference>
<dbReference type="EC" id="3.6.-.-" evidence="4"/>
<accession>A0ABW0NZU5</accession>
<comment type="cofactor">
    <cofactor evidence="1">
        <name>Mg(2+)</name>
        <dbReference type="ChEBI" id="CHEBI:18420"/>
    </cofactor>
</comment>
<dbReference type="PROSITE" id="PS00893">
    <property type="entry name" value="NUDIX_BOX"/>
    <property type="match status" value="1"/>
</dbReference>
<keyword evidence="2 4" id="KW-0378">Hydrolase</keyword>
<dbReference type="Gene3D" id="3.90.79.10">
    <property type="entry name" value="Nucleoside Triphosphate Pyrophosphohydrolase"/>
    <property type="match status" value="1"/>
</dbReference>
<reference evidence="5" key="1">
    <citation type="journal article" date="2019" name="Int. J. Syst. Evol. Microbiol.">
        <title>The Global Catalogue of Microorganisms (GCM) 10K type strain sequencing project: providing services to taxonomists for standard genome sequencing and annotation.</title>
        <authorList>
            <consortium name="The Broad Institute Genomics Platform"/>
            <consortium name="The Broad Institute Genome Sequencing Center for Infectious Disease"/>
            <person name="Wu L."/>
            <person name="Ma J."/>
        </authorList>
    </citation>
    <scope>NUCLEOTIDE SEQUENCE [LARGE SCALE GENOMIC DNA]</scope>
    <source>
        <strain evidence="5">CCUG 43117</strain>
    </source>
</reference>